<dbReference type="InterPro" id="IPR001031">
    <property type="entry name" value="Thioesterase"/>
</dbReference>
<name>A0ABU8QZ20_9PSED</name>
<proteinExistence type="predicted"/>
<protein>
    <submittedName>
        <fullName evidence="2">Thioesterase domain-containing protein</fullName>
    </submittedName>
</protein>
<evidence type="ECO:0000313" key="3">
    <source>
        <dbReference type="Proteomes" id="UP001380290"/>
    </source>
</evidence>
<evidence type="ECO:0000313" key="2">
    <source>
        <dbReference type="EMBL" id="MEJ5865899.1"/>
    </source>
</evidence>
<evidence type="ECO:0000259" key="1">
    <source>
        <dbReference type="Pfam" id="PF00975"/>
    </source>
</evidence>
<dbReference type="InterPro" id="IPR029058">
    <property type="entry name" value="AB_hydrolase_fold"/>
</dbReference>
<keyword evidence="3" id="KW-1185">Reference proteome</keyword>
<dbReference type="Pfam" id="PF00975">
    <property type="entry name" value="Thioesterase"/>
    <property type="match status" value="1"/>
</dbReference>
<dbReference type="SUPFAM" id="SSF53474">
    <property type="entry name" value="alpha/beta-Hydrolases"/>
    <property type="match status" value="1"/>
</dbReference>
<gene>
    <name evidence="2" type="ORF">V7S98_22005</name>
</gene>
<accession>A0ABU8QZ20</accession>
<reference evidence="2 3" key="1">
    <citation type="submission" date="2024-02" db="EMBL/GenBank/DDBJ databases">
        <title>Identification of pathogenicity and growth-promoting function of Pseudomonas putida variant.</title>
        <authorList>
            <person name="Sun J."/>
        </authorList>
    </citation>
    <scope>NUCLEOTIDE SEQUENCE [LARGE SCALE GENOMIC DNA]</scope>
    <source>
        <strain evidence="2 3">A03</strain>
    </source>
</reference>
<comment type="caution">
    <text evidence="2">The sequence shown here is derived from an EMBL/GenBank/DDBJ whole genome shotgun (WGS) entry which is preliminary data.</text>
</comment>
<feature type="domain" description="Thioesterase" evidence="1">
    <location>
        <begin position="16"/>
        <end position="119"/>
    </location>
</feature>
<dbReference type="Gene3D" id="3.40.50.1820">
    <property type="entry name" value="alpha/beta hydrolase"/>
    <property type="match status" value="1"/>
</dbReference>
<dbReference type="Proteomes" id="UP001380290">
    <property type="component" value="Unassembled WGS sequence"/>
</dbReference>
<dbReference type="EMBL" id="JBBHLC010000117">
    <property type="protein sequence ID" value="MEJ5865899.1"/>
    <property type="molecule type" value="Genomic_DNA"/>
</dbReference>
<dbReference type="RefSeq" id="WP_339600593.1">
    <property type="nucleotide sequence ID" value="NZ_JBBHLC010000117.1"/>
</dbReference>
<organism evidence="2 3">
    <name type="scientific">Pseudomonas farsensis</name>
    <dbReference type="NCBI Taxonomy" id="2745492"/>
    <lineage>
        <taxon>Bacteria</taxon>
        <taxon>Pseudomonadati</taxon>
        <taxon>Pseudomonadota</taxon>
        <taxon>Gammaproteobacteria</taxon>
        <taxon>Pseudomonadales</taxon>
        <taxon>Pseudomonadaceae</taxon>
        <taxon>Pseudomonas</taxon>
    </lineage>
</organism>
<sequence>MQTRAQPISEPPIRIRLICLACSRAQLAQYRRWAEALSESAELIAVDLPPSAFQATSAELARSLAERLRPYLETPHALFGQSQGALAALALAQLAQRIWPGQTRHLFVAGCDSPNAASRPDTAVQVPMTVVYPPGALATMLGWNPLAGRGLELIELAASGVDDPVFSERIVRIFNTHLGLLSL</sequence>